<feature type="binding site" evidence="6">
    <location>
        <position position="313"/>
    </location>
    <ligand>
        <name>Na(+)</name>
        <dbReference type="ChEBI" id="CHEBI:29101"/>
        <label>1</label>
    </ligand>
</feature>
<reference evidence="12 13" key="1">
    <citation type="submission" date="2018-10" db="EMBL/GenBank/DDBJ databases">
        <title>Genome assembly for a Yunnan-Guizhou Plateau 3E fish, Anabarilius grahami (Regan), and its evolutionary and genetic applications.</title>
        <authorList>
            <person name="Jiang W."/>
        </authorList>
    </citation>
    <scope>NUCLEOTIDE SEQUENCE [LARGE SCALE GENOMIC DNA]</scope>
    <source>
        <strain evidence="12">AG-KIZ</strain>
        <tissue evidence="12">Muscle</tissue>
    </source>
</reference>
<feature type="compositionally biased region" description="Polar residues" evidence="9">
    <location>
        <begin position="97"/>
        <end position="107"/>
    </location>
</feature>
<comment type="subcellular location">
    <subcellularLocation>
        <location evidence="1">Membrane</location>
        <topology evidence="1">Multi-pass membrane protein</topology>
    </subcellularLocation>
</comment>
<evidence type="ECO:0000256" key="9">
    <source>
        <dbReference type="SAM" id="MobiDB-lite"/>
    </source>
</evidence>
<feature type="binding site" evidence="6">
    <location>
        <position position="646"/>
    </location>
    <ligand>
        <name>Na(+)</name>
        <dbReference type="ChEBI" id="CHEBI:29101"/>
        <label>1</label>
    </ligand>
</feature>
<feature type="transmembrane region" description="Helical" evidence="10">
    <location>
        <begin position="571"/>
        <end position="595"/>
    </location>
</feature>
<keyword evidence="6" id="KW-0479">Metal-binding</keyword>
<feature type="transmembrane region" description="Helical" evidence="10">
    <location>
        <begin position="675"/>
        <end position="700"/>
    </location>
</feature>
<feature type="transmembrane region" description="Helical" evidence="10">
    <location>
        <begin position="376"/>
        <end position="404"/>
    </location>
</feature>
<feature type="transmembrane region" description="Helical" evidence="10">
    <location>
        <begin position="489"/>
        <end position="506"/>
    </location>
</feature>
<keyword evidence="6" id="KW-0915">Sodium</keyword>
<keyword evidence="13" id="KW-1185">Reference proteome</keyword>
<feature type="transmembrane region" description="Helical" evidence="10">
    <location>
        <begin position="334"/>
        <end position="355"/>
    </location>
</feature>
<dbReference type="InterPro" id="IPR001304">
    <property type="entry name" value="C-type_lectin-like"/>
</dbReference>
<dbReference type="InterPro" id="IPR037272">
    <property type="entry name" value="SNS_sf"/>
</dbReference>
<keyword evidence="7" id="KW-1015">Disulfide bond</keyword>
<feature type="binding site" evidence="6">
    <location>
        <position position="642"/>
    </location>
    <ligand>
        <name>Na(+)</name>
        <dbReference type="ChEBI" id="CHEBI:29101"/>
        <label>1</label>
    </ligand>
</feature>
<evidence type="ECO:0000256" key="2">
    <source>
        <dbReference type="ARBA" id="ARBA00022448"/>
    </source>
</evidence>
<feature type="transmembrane region" description="Helical" evidence="10">
    <location>
        <begin position="534"/>
        <end position="559"/>
    </location>
</feature>
<dbReference type="InterPro" id="IPR016186">
    <property type="entry name" value="C-type_lectin-like/link_sf"/>
</dbReference>
<feature type="binding site" evidence="6">
    <location>
        <position position="577"/>
    </location>
    <ligand>
        <name>Na(+)</name>
        <dbReference type="ChEBI" id="CHEBI:29101"/>
        <label>1</label>
    </ligand>
</feature>
<keyword evidence="3 8" id="KW-0812">Transmembrane</keyword>
<comment type="similarity">
    <text evidence="8">Belongs to the sodium:neurotransmitter symporter (SNF) (TC 2.A.22) family.</text>
</comment>
<dbReference type="Pfam" id="PF00059">
    <property type="entry name" value="Lectin_C"/>
    <property type="match status" value="1"/>
</dbReference>
<evidence type="ECO:0000256" key="6">
    <source>
        <dbReference type="PIRSR" id="PIRSR600175-1"/>
    </source>
</evidence>
<feature type="transmembrane region" description="Helical" evidence="10">
    <location>
        <begin position="706"/>
        <end position="729"/>
    </location>
</feature>
<dbReference type="PRINTS" id="PR00176">
    <property type="entry name" value="NANEUSMPORT"/>
</dbReference>
<dbReference type="SUPFAM" id="SSF161070">
    <property type="entry name" value="SNF-like"/>
    <property type="match status" value="1"/>
</dbReference>
<proteinExistence type="inferred from homology"/>
<dbReference type="PROSITE" id="PS00610">
    <property type="entry name" value="NA_NEUROTRAN_SYMP_1"/>
    <property type="match status" value="1"/>
</dbReference>
<feature type="binding site" evidence="6">
    <location>
        <position position="312"/>
    </location>
    <ligand>
        <name>Na(+)</name>
        <dbReference type="ChEBI" id="CHEBI:29101"/>
        <label>1</label>
    </ligand>
</feature>
<dbReference type="GO" id="GO:0005886">
    <property type="term" value="C:plasma membrane"/>
    <property type="evidence" value="ECO:0007669"/>
    <property type="project" value="TreeGrafter"/>
</dbReference>
<dbReference type="SMART" id="SM00034">
    <property type="entry name" value="CLECT"/>
    <property type="match status" value="1"/>
</dbReference>
<feature type="transmembrane region" description="Helical" evidence="10">
    <location>
        <begin position="789"/>
        <end position="811"/>
    </location>
</feature>
<dbReference type="GO" id="GO:0005283">
    <property type="term" value="F:amino acid:sodium symporter activity"/>
    <property type="evidence" value="ECO:0007669"/>
    <property type="project" value="TreeGrafter"/>
</dbReference>
<evidence type="ECO:0000256" key="1">
    <source>
        <dbReference type="ARBA" id="ARBA00004141"/>
    </source>
</evidence>
<organism evidence="12 13">
    <name type="scientific">Anabarilius grahami</name>
    <name type="common">Kanglang fish</name>
    <name type="synonym">Barilius grahami</name>
    <dbReference type="NCBI Taxonomy" id="495550"/>
    <lineage>
        <taxon>Eukaryota</taxon>
        <taxon>Metazoa</taxon>
        <taxon>Chordata</taxon>
        <taxon>Craniata</taxon>
        <taxon>Vertebrata</taxon>
        <taxon>Euteleostomi</taxon>
        <taxon>Actinopterygii</taxon>
        <taxon>Neopterygii</taxon>
        <taxon>Teleostei</taxon>
        <taxon>Ostariophysi</taxon>
        <taxon>Cypriniformes</taxon>
        <taxon>Xenocyprididae</taxon>
        <taxon>Xenocypridinae</taxon>
        <taxon>Xenocypridinae incertae sedis</taxon>
        <taxon>Anabarilius</taxon>
    </lineage>
</organism>
<dbReference type="Gene3D" id="3.10.100.10">
    <property type="entry name" value="Mannose-Binding Protein A, subunit A"/>
    <property type="match status" value="1"/>
</dbReference>
<feature type="binding site" evidence="6">
    <location>
        <position position="310"/>
    </location>
    <ligand>
        <name>Na(+)</name>
        <dbReference type="ChEBI" id="CHEBI:29101"/>
        <label>1</label>
    </ligand>
</feature>
<feature type="region of interest" description="Disordered" evidence="9">
    <location>
        <begin position="81"/>
        <end position="143"/>
    </location>
</feature>
<evidence type="ECO:0000256" key="7">
    <source>
        <dbReference type="PIRSR" id="PIRSR600175-2"/>
    </source>
</evidence>
<dbReference type="NCBIfam" id="NF037979">
    <property type="entry name" value="Na_transp"/>
    <property type="match status" value="1"/>
</dbReference>
<evidence type="ECO:0000256" key="3">
    <source>
        <dbReference type="ARBA" id="ARBA00022692"/>
    </source>
</evidence>
<dbReference type="PROSITE" id="PS50041">
    <property type="entry name" value="C_TYPE_LECTIN_2"/>
    <property type="match status" value="1"/>
</dbReference>
<dbReference type="InterPro" id="IPR016187">
    <property type="entry name" value="CTDL_fold"/>
</dbReference>
<dbReference type="AlphaFoldDB" id="A0A3N0Z5Q0"/>
<feature type="binding site" evidence="6">
    <location>
        <position position="645"/>
    </location>
    <ligand>
        <name>Na(+)</name>
        <dbReference type="ChEBI" id="CHEBI:29101"/>
        <label>1</label>
    </ligand>
</feature>
<dbReference type="InterPro" id="IPR000175">
    <property type="entry name" value="Na/ntran_symport"/>
</dbReference>
<keyword evidence="4 10" id="KW-1133">Transmembrane helix</keyword>
<dbReference type="Proteomes" id="UP000281406">
    <property type="component" value="Unassembled WGS sequence"/>
</dbReference>
<dbReference type="GO" id="GO:0046872">
    <property type="term" value="F:metal ion binding"/>
    <property type="evidence" value="ECO:0007669"/>
    <property type="project" value="UniProtKB-KW"/>
</dbReference>
<dbReference type="PROSITE" id="PS50267">
    <property type="entry name" value="NA_NEUROTRAN_SYMP_3"/>
    <property type="match status" value="1"/>
</dbReference>
<dbReference type="Pfam" id="PF00209">
    <property type="entry name" value="SNF"/>
    <property type="match status" value="1"/>
</dbReference>
<evidence type="ECO:0000256" key="4">
    <source>
        <dbReference type="ARBA" id="ARBA00022989"/>
    </source>
</evidence>
<feature type="domain" description="C-type lectin" evidence="11">
    <location>
        <begin position="210"/>
        <end position="320"/>
    </location>
</feature>
<feature type="binding site" evidence="6">
    <location>
        <position position="317"/>
    </location>
    <ligand>
        <name>Na(+)</name>
        <dbReference type="ChEBI" id="CHEBI:29101"/>
        <label>1</label>
    </ligand>
</feature>
<evidence type="ECO:0000313" key="12">
    <source>
        <dbReference type="EMBL" id="ROL53800.1"/>
    </source>
</evidence>
<dbReference type="PANTHER" id="PTHR11616">
    <property type="entry name" value="SODIUM/CHLORIDE DEPENDENT TRANSPORTER"/>
    <property type="match status" value="1"/>
</dbReference>
<comment type="caution">
    <text evidence="12">The sequence shown here is derived from an EMBL/GenBank/DDBJ whole genome shotgun (WGS) entry which is preliminary data.</text>
</comment>
<dbReference type="OrthoDB" id="6581954at2759"/>
<dbReference type="GO" id="GO:0089718">
    <property type="term" value="P:amino acid import across plasma membrane"/>
    <property type="evidence" value="ECO:0007669"/>
    <property type="project" value="TreeGrafter"/>
</dbReference>
<evidence type="ECO:0000313" key="13">
    <source>
        <dbReference type="Proteomes" id="UP000281406"/>
    </source>
</evidence>
<feature type="transmembrane region" description="Helical" evidence="10">
    <location>
        <begin position="630"/>
        <end position="655"/>
    </location>
</feature>
<evidence type="ECO:0000256" key="10">
    <source>
        <dbReference type="SAM" id="Phobius"/>
    </source>
</evidence>
<evidence type="ECO:0000256" key="8">
    <source>
        <dbReference type="RuleBase" id="RU003732"/>
    </source>
</evidence>
<dbReference type="EMBL" id="RJVU01007700">
    <property type="protein sequence ID" value="ROL53800.1"/>
    <property type="molecule type" value="Genomic_DNA"/>
</dbReference>
<protein>
    <recommendedName>
        <fullName evidence="8">Transporter</fullName>
    </recommendedName>
</protein>
<evidence type="ECO:0000256" key="5">
    <source>
        <dbReference type="ARBA" id="ARBA00023136"/>
    </source>
</evidence>
<feature type="binding site" evidence="6">
    <location>
        <position position="545"/>
    </location>
    <ligand>
        <name>Na(+)</name>
        <dbReference type="ChEBI" id="CHEBI:29101"/>
        <label>1</label>
    </ligand>
</feature>
<name>A0A3N0Z5Q0_ANAGA</name>
<evidence type="ECO:0000259" key="11">
    <source>
        <dbReference type="PROSITE" id="PS50041"/>
    </source>
</evidence>
<feature type="transmembrane region" description="Helical" evidence="10">
    <location>
        <begin position="464"/>
        <end position="482"/>
    </location>
</feature>
<keyword evidence="2 8" id="KW-0813">Transport</keyword>
<sequence>MNVHSSNRTSVKPDLQITEVQVKNIETLMNNLASSLSSISSKQEENQKKMVQDDSLTEVKSLMNSLSSAVSALTAQLNDAVNKQDQKQTETERSLDSLKSTIQTDQQNKQRDFVNKQDQKQTETEQSLDSLKSSIQTDQQNKQRDFESLSSSLSVLKSSVSDLTSSVASLSSKQQTSEERVMNALKDLRSNTSDKTADVPVTCKSGWIPNKSSCFLFSSNKLNWTQAQDYCKTQGAFLLKIQDDDREWAFLNHHTIPTSYWVGLTDQTTGQWRWADDTPYTMNKESMAMEEEAGRPTWSRQIEFTLAGIGCAVGLGNIWRFPYLCYRSGGGAFLVPYLLMLVVLGIPLLHMELTLGQYLRRGPVLALTKACPLLKGVGMATVAISFIMCTYYNIIITWALYYMFSSFRSELLWENCNNTWNTANCTNSVTNSSSTSTASQQFFNFKVLERTSGVEETGTLRWELFLLLLLSWILVYLCIFKGVKSTGKVVYFTALFPYVILLALLINNVQLPGAIDGIRFFIIPEWDKLLNVEVWINAAAQIFNSIGIGFGSLMAMASYNNYNNNVLKDTLTISIINSLTSIFAGFVIFSAFGYMSHLQNVPVSEIAVDGPGLVFVVYPQAFVTMPVAPLWAFLFFFMLLCLGLDSQFAMVEVMVTSLLDSYSKPILKYLKRKEFLVLVVCSAAFLLGIPHVMQVGIYVFQLMDHYTAIVSIMFLAFFEVVGVCWIYGVNRLSSNLIEMTGKRPNIFFRICWWVICPVLITVILVFSVIQFKPARYEDYVYPPWAQAVGWLIALASIIWIPLAAVHTLWVLPGSFIQKLKKSITPFSLEEDSEILYYQHKGAIMEVIPNITIISSDKPPIQTYL</sequence>
<feature type="transmembrane region" description="Helical" evidence="10">
    <location>
        <begin position="304"/>
        <end position="322"/>
    </location>
</feature>
<dbReference type="SUPFAM" id="SSF56436">
    <property type="entry name" value="C-type lectin-like"/>
    <property type="match status" value="1"/>
</dbReference>
<dbReference type="PANTHER" id="PTHR11616:SF306">
    <property type="entry name" value="TRANSPORTER"/>
    <property type="match status" value="1"/>
</dbReference>
<keyword evidence="8" id="KW-0769">Symport</keyword>
<accession>A0A3N0Z5Q0</accession>
<feature type="transmembrane region" description="Helical" evidence="10">
    <location>
        <begin position="750"/>
        <end position="769"/>
    </location>
</feature>
<feature type="compositionally biased region" description="Basic and acidic residues" evidence="9">
    <location>
        <begin position="82"/>
        <end position="96"/>
    </location>
</feature>
<keyword evidence="5 10" id="KW-0472">Membrane</keyword>
<feature type="compositionally biased region" description="Polar residues" evidence="9">
    <location>
        <begin position="124"/>
        <end position="140"/>
    </location>
</feature>
<feature type="disulfide bond" evidence="7">
    <location>
        <begin position="416"/>
        <end position="425"/>
    </location>
</feature>
<feature type="compositionally biased region" description="Basic and acidic residues" evidence="9">
    <location>
        <begin position="108"/>
        <end position="123"/>
    </location>
</feature>
<gene>
    <name evidence="12" type="ORF">DPX16_9500</name>
</gene>